<comment type="similarity">
    <text evidence="5">Belongs to the bacterial ribosomal protein bL25 family. CTC subfamily.</text>
</comment>
<feature type="domain" description="Large ribosomal subunit protein bL25 beta" evidence="7">
    <location>
        <begin position="99"/>
        <end position="173"/>
    </location>
</feature>
<dbReference type="CDD" id="cd00495">
    <property type="entry name" value="Ribosomal_L25_TL5_CTC"/>
    <property type="match status" value="1"/>
</dbReference>
<reference evidence="8 9" key="1">
    <citation type="submission" date="2020-08" db="EMBL/GenBank/DDBJ databases">
        <title>Paraeoetvoesia sp. YC-7-48 draft genome sequence.</title>
        <authorList>
            <person name="Yao L."/>
        </authorList>
    </citation>
    <scope>NUCLEOTIDE SEQUENCE [LARGE SCALE GENOMIC DNA]</scope>
    <source>
        <strain evidence="9">YC-7-48</strain>
    </source>
</reference>
<dbReference type="PANTHER" id="PTHR33284:SF1">
    <property type="entry name" value="RIBOSOMAL PROTEIN L25_GLN-TRNA SYNTHETASE, ANTI-CODON-BINDING DOMAIN-CONTAINING PROTEIN"/>
    <property type="match status" value="1"/>
</dbReference>
<dbReference type="InterPro" id="IPR029751">
    <property type="entry name" value="Ribosomal_L25_dom"/>
</dbReference>
<dbReference type="NCBIfam" id="TIGR00731">
    <property type="entry name" value="bL25_bact_ctc"/>
    <property type="match status" value="1"/>
</dbReference>
<dbReference type="InterPro" id="IPR037121">
    <property type="entry name" value="Ribosomal_bL25_C"/>
</dbReference>
<dbReference type="FunFam" id="2.40.240.10:FF:000002">
    <property type="entry name" value="50S ribosomal protein L25"/>
    <property type="match status" value="1"/>
</dbReference>
<dbReference type="Pfam" id="PF01386">
    <property type="entry name" value="Ribosomal_L25p"/>
    <property type="match status" value="1"/>
</dbReference>
<dbReference type="RefSeq" id="WP_185780612.1">
    <property type="nucleotide sequence ID" value="NZ_JACJUU010000015.1"/>
</dbReference>
<evidence type="ECO:0000313" key="9">
    <source>
        <dbReference type="Proteomes" id="UP000545386"/>
    </source>
</evidence>
<dbReference type="HAMAP" id="MF_01334">
    <property type="entry name" value="Ribosomal_bL25_CTC"/>
    <property type="match status" value="1"/>
</dbReference>
<dbReference type="GO" id="GO:0006412">
    <property type="term" value="P:translation"/>
    <property type="evidence" value="ECO:0007669"/>
    <property type="project" value="UniProtKB-UniRule"/>
</dbReference>
<organism evidence="8 9">
    <name type="scientific">Pusillimonas minor</name>
    <dbReference type="NCBI Taxonomy" id="2697024"/>
    <lineage>
        <taxon>Bacteria</taxon>
        <taxon>Pseudomonadati</taxon>
        <taxon>Pseudomonadota</taxon>
        <taxon>Betaproteobacteria</taxon>
        <taxon>Burkholderiales</taxon>
        <taxon>Alcaligenaceae</taxon>
        <taxon>Pusillimonas</taxon>
    </lineage>
</organism>
<protein>
    <recommendedName>
        <fullName evidence="5">Large ribosomal subunit protein bL25</fullName>
    </recommendedName>
    <alternativeName>
        <fullName evidence="5">General stress protein CTC</fullName>
    </alternativeName>
</protein>
<dbReference type="InterPro" id="IPR020056">
    <property type="entry name" value="Rbsml_bL25/Gln-tRNA_synth_N"/>
</dbReference>
<dbReference type="Gene3D" id="2.40.240.10">
    <property type="entry name" value="Ribosomal Protein L25, Chain P"/>
    <property type="match status" value="1"/>
</dbReference>
<proteinExistence type="inferred from homology"/>
<sequence length="198" mass="21333">MKFNATLRSVQGTSASRRLRNAGRVPAIVYGGPEAPINIELDHNEIYHALRKEEFHASILDMDLEGKSQKVLLRAVQWHPFKQLVLHVDFQRVDASHIIHTKVPLHFINGDASPAVKLGGALISQVMNELEISCLPGNLPQFIEVDLGKMIAGEIVHLADITLPKGVTFVAHGGDTNPALAVAMVKGGASAEGEAAAE</sequence>
<evidence type="ECO:0000259" key="6">
    <source>
        <dbReference type="Pfam" id="PF01386"/>
    </source>
</evidence>
<dbReference type="InterPro" id="IPR020930">
    <property type="entry name" value="Ribosomal_uL5_bac-type"/>
</dbReference>
<name>A0A842HRM6_9BURK</name>
<dbReference type="AlphaFoldDB" id="A0A842HRM6"/>
<dbReference type="InterPro" id="IPR020055">
    <property type="entry name" value="Ribosomal_bL25_short"/>
</dbReference>
<dbReference type="NCBIfam" id="NF004612">
    <property type="entry name" value="PRK05943.1"/>
    <property type="match status" value="1"/>
</dbReference>
<dbReference type="Proteomes" id="UP000545386">
    <property type="component" value="Unassembled WGS sequence"/>
</dbReference>
<accession>A0A842HRM6</accession>
<dbReference type="GO" id="GO:0022625">
    <property type="term" value="C:cytosolic large ribosomal subunit"/>
    <property type="evidence" value="ECO:0007669"/>
    <property type="project" value="TreeGrafter"/>
</dbReference>
<keyword evidence="4 5" id="KW-0687">Ribonucleoprotein</keyword>
<keyword evidence="9" id="KW-1185">Reference proteome</keyword>
<dbReference type="NCBIfam" id="NF004128">
    <property type="entry name" value="PRK05618.1-2"/>
    <property type="match status" value="1"/>
</dbReference>
<comment type="subunit">
    <text evidence="5">Part of the 50S ribosomal subunit; part of the 5S rRNA/L5/L18/L25 subcomplex. Contacts the 5S rRNA. Binds to the 5S rRNA independently of L5 and L18.</text>
</comment>
<evidence type="ECO:0000256" key="3">
    <source>
        <dbReference type="ARBA" id="ARBA00022980"/>
    </source>
</evidence>
<dbReference type="SUPFAM" id="SSF50715">
    <property type="entry name" value="Ribosomal protein L25-like"/>
    <property type="match status" value="1"/>
</dbReference>
<keyword evidence="3 5" id="KW-0689">Ribosomal protein</keyword>
<dbReference type="HAMAP" id="MF_01336">
    <property type="entry name" value="Ribosomal_bL25"/>
    <property type="match status" value="1"/>
</dbReference>
<dbReference type="GO" id="GO:0003735">
    <property type="term" value="F:structural constituent of ribosome"/>
    <property type="evidence" value="ECO:0007669"/>
    <property type="project" value="InterPro"/>
</dbReference>
<dbReference type="PANTHER" id="PTHR33284">
    <property type="entry name" value="RIBOSOMAL PROTEIN L25/GLN-TRNA SYNTHETASE, ANTI-CODON-BINDING DOMAIN-CONTAINING PROTEIN"/>
    <property type="match status" value="1"/>
</dbReference>
<keyword evidence="1 5" id="KW-0699">rRNA-binding</keyword>
<evidence type="ECO:0000256" key="5">
    <source>
        <dbReference type="HAMAP-Rule" id="MF_01334"/>
    </source>
</evidence>
<keyword evidence="2 5" id="KW-0694">RNA-binding</keyword>
<evidence type="ECO:0000256" key="2">
    <source>
        <dbReference type="ARBA" id="ARBA00022884"/>
    </source>
</evidence>
<feature type="domain" description="Large ribosomal subunit protein bL25 L25" evidence="6">
    <location>
        <begin position="4"/>
        <end position="90"/>
    </location>
</feature>
<dbReference type="Pfam" id="PF14693">
    <property type="entry name" value="Ribosomal_TL5_C"/>
    <property type="match status" value="1"/>
</dbReference>
<dbReference type="Gene3D" id="2.170.120.20">
    <property type="entry name" value="Ribosomal protein L25, beta domain"/>
    <property type="match status" value="1"/>
</dbReference>
<comment type="caution">
    <text evidence="8">The sequence shown here is derived from an EMBL/GenBank/DDBJ whole genome shotgun (WGS) entry which is preliminary data.</text>
</comment>
<evidence type="ECO:0000313" key="8">
    <source>
        <dbReference type="EMBL" id="MBC2770957.1"/>
    </source>
</evidence>
<dbReference type="GO" id="GO:0008097">
    <property type="term" value="F:5S rRNA binding"/>
    <property type="evidence" value="ECO:0007669"/>
    <property type="project" value="InterPro"/>
</dbReference>
<dbReference type="InterPro" id="IPR020057">
    <property type="entry name" value="Ribosomal_bL25_b-dom"/>
</dbReference>
<comment type="function">
    <text evidence="5">This is one of the proteins that binds to the 5S RNA in the ribosome where it forms part of the central protuberance.</text>
</comment>
<evidence type="ECO:0000259" key="7">
    <source>
        <dbReference type="Pfam" id="PF14693"/>
    </source>
</evidence>
<dbReference type="EMBL" id="JACJUU010000015">
    <property type="protein sequence ID" value="MBC2770957.1"/>
    <property type="molecule type" value="Genomic_DNA"/>
</dbReference>
<evidence type="ECO:0000256" key="4">
    <source>
        <dbReference type="ARBA" id="ARBA00023274"/>
    </source>
</evidence>
<evidence type="ECO:0000256" key="1">
    <source>
        <dbReference type="ARBA" id="ARBA00022730"/>
    </source>
</evidence>
<dbReference type="NCBIfam" id="NF004130">
    <property type="entry name" value="PRK05618.1-5"/>
    <property type="match status" value="1"/>
</dbReference>
<dbReference type="InterPro" id="IPR001021">
    <property type="entry name" value="Ribosomal_bL25_long"/>
</dbReference>
<dbReference type="InterPro" id="IPR011035">
    <property type="entry name" value="Ribosomal_bL25/Gln-tRNA_synth"/>
</dbReference>
<gene>
    <name evidence="5" type="primary">rplY</name>
    <name evidence="5" type="synonym">ctc</name>
    <name evidence="8" type="ORF">GTU67_13675</name>
</gene>